<dbReference type="Proteomes" id="UP000320643">
    <property type="component" value="Unassembled WGS sequence"/>
</dbReference>
<proteinExistence type="predicted"/>
<dbReference type="PANTHER" id="PTHR43877">
    <property type="entry name" value="AMINOALKYLPHOSPHONATE N-ACETYLTRANSFERASE-RELATED-RELATED"/>
    <property type="match status" value="1"/>
</dbReference>
<evidence type="ECO:0000313" key="5">
    <source>
        <dbReference type="Proteomes" id="UP000320643"/>
    </source>
</evidence>
<dbReference type="Pfam" id="PF13673">
    <property type="entry name" value="Acetyltransf_10"/>
    <property type="match status" value="1"/>
</dbReference>
<dbReference type="AlphaFoldDB" id="A0A552V079"/>
<comment type="caution">
    <text evidence="4">The sequence shown here is derived from an EMBL/GenBank/DDBJ whole genome shotgun (WGS) entry which is preliminary data.</text>
</comment>
<accession>A0A552V079</accession>
<protein>
    <submittedName>
        <fullName evidence="4">GNAT family N-acetyltransferase</fullName>
    </submittedName>
</protein>
<dbReference type="RefSeq" id="WP_143373631.1">
    <property type="nucleotide sequence ID" value="NZ_VJVZ01000007.1"/>
</dbReference>
<gene>
    <name evidence="4" type="ORF">FMM05_12035</name>
</gene>
<dbReference type="GO" id="GO:0016747">
    <property type="term" value="F:acyltransferase activity, transferring groups other than amino-acyl groups"/>
    <property type="evidence" value="ECO:0007669"/>
    <property type="project" value="InterPro"/>
</dbReference>
<evidence type="ECO:0000256" key="1">
    <source>
        <dbReference type="ARBA" id="ARBA00022679"/>
    </source>
</evidence>
<feature type="domain" description="N-acetyltransferase" evidence="3">
    <location>
        <begin position="1"/>
        <end position="163"/>
    </location>
</feature>
<dbReference type="InterPro" id="IPR016181">
    <property type="entry name" value="Acyl_CoA_acyltransferase"/>
</dbReference>
<evidence type="ECO:0000259" key="3">
    <source>
        <dbReference type="PROSITE" id="PS51186"/>
    </source>
</evidence>
<name>A0A552V079_9FLAO</name>
<organism evidence="4 5">
    <name type="scientific">Flavobacterium zepuense</name>
    <dbReference type="NCBI Taxonomy" id="2593302"/>
    <lineage>
        <taxon>Bacteria</taxon>
        <taxon>Pseudomonadati</taxon>
        <taxon>Bacteroidota</taxon>
        <taxon>Flavobacteriia</taxon>
        <taxon>Flavobacteriales</taxon>
        <taxon>Flavobacteriaceae</taxon>
        <taxon>Flavobacterium</taxon>
    </lineage>
</organism>
<keyword evidence="2" id="KW-0012">Acyltransferase</keyword>
<dbReference type="InterPro" id="IPR050832">
    <property type="entry name" value="Bact_Acetyltransf"/>
</dbReference>
<dbReference type="SUPFAM" id="SSF55729">
    <property type="entry name" value="Acyl-CoA N-acyltransferases (Nat)"/>
    <property type="match status" value="1"/>
</dbReference>
<keyword evidence="5" id="KW-1185">Reference proteome</keyword>
<keyword evidence="1 4" id="KW-0808">Transferase</keyword>
<sequence>MEIVKGSIKDYDLIYSIAVPAWENTYKNILSAEQSEYMLDMMYSNESITEQLLIKGHHFLLAVDGGEYLGFASYELNSAYETTKLHKIYILPEAQGRGVGKALITVVENSAKANGNDKLALNVNRYNQAVNFYLKSGFVKAGEEDINIGNGYLMEDFIMVKQL</sequence>
<dbReference type="PROSITE" id="PS51186">
    <property type="entry name" value="GNAT"/>
    <property type="match status" value="1"/>
</dbReference>
<evidence type="ECO:0000313" key="4">
    <source>
        <dbReference type="EMBL" id="TRW23883.1"/>
    </source>
</evidence>
<evidence type="ECO:0000256" key="2">
    <source>
        <dbReference type="ARBA" id="ARBA00023315"/>
    </source>
</evidence>
<dbReference type="PANTHER" id="PTHR43877:SF2">
    <property type="entry name" value="AMINOALKYLPHOSPHONATE N-ACETYLTRANSFERASE-RELATED"/>
    <property type="match status" value="1"/>
</dbReference>
<dbReference type="OrthoDB" id="9800604at2"/>
<dbReference type="EMBL" id="VJVZ01000007">
    <property type="protein sequence ID" value="TRW23883.1"/>
    <property type="molecule type" value="Genomic_DNA"/>
</dbReference>
<dbReference type="InterPro" id="IPR000182">
    <property type="entry name" value="GNAT_dom"/>
</dbReference>
<dbReference type="Gene3D" id="3.40.630.30">
    <property type="match status" value="1"/>
</dbReference>
<reference evidence="4 5" key="1">
    <citation type="submission" date="2019-07" db="EMBL/GenBank/DDBJ databases">
        <title>Flavobacterium sp. nov., isolated from glacier ice.</title>
        <authorList>
            <person name="Liu Q."/>
            <person name="Xin Y.-H."/>
        </authorList>
    </citation>
    <scope>NUCLEOTIDE SEQUENCE [LARGE SCALE GENOMIC DNA]</scope>
    <source>
        <strain evidence="4 5">ZT4R6</strain>
    </source>
</reference>
<dbReference type="CDD" id="cd04301">
    <property type="entry name" value="NAT_SF"/>
    <property type="match status" value="1"/>
</dbReference>